<dbReference type="GO" id="GO:0141153">
    <property type="term" value="F:glycerol-3-phosphate dehydrogenase (NADP+) activity"/>
    <property type="evidence" value="ECO:0007669"/>
    <property type="project" value="RHEA"/>
</dbReference>
<comment type="catalytic activity">
    <reaction evidence="13">
        <text>sn-glycerol 3-phosphate + NAD(+) = dihydroxyacetone phosphate + NADH + H(+)</text>
        <dbReference type="Rhea" id="RHEA:11092"/>
        <dbReference type="ChEBI" id="CHEBI:15378"/>
        <dbReference type="ChEBI" id="CHEBI:57540"/>
        <dbReference type="ChEBI" id="CHEBI:57597"/>
        <dbReference type="ChEBI" id="CHEBI:57642"/>
        <dbReference type="ChEBI" id="CHEBI:57945"/>
        <dbReference type="EC" id="1.1.1.94"/>
    </reaction>
</comment>
<dbReference type="Gene3D" id="1.10.1040.10">
    <property type="entry name" value="N-(1-d-carboxylethyl)-l-norvaline Dehydrogenase, domain 2"/>
    <property type="match status" value="1"/>
</dbReference>
<dbReference type="InterPro" id="IPR013328">
    <property type="entry name" value="6PGD_dom2"/>
</dbReference>
<name>A0A2A8D2K9_9BACT</name>
<dbReference type="SUPFAM" id="SSF48179">
    <property type="entry name" value="6-phosphogluconate dehydrogenase C-terminal domain-like"/>
    <property type="match status" value="1"/>
</dbReference>
<feature type="binding site" evidence="13">
    <location>
        <position position="259"/>
    </location>
    <ligand>
        <name>sn-glycerol 3-phosphate</name>
        <dbReference type="ChEBI" id="CHEBI:57597"/>
    </ligand>
</feature>
<dbReference type="HAMAP" id="MF_00394">
    <property type="entry name" value="NAD_Glyc3P_dehydrog"/>
    <property type="match status" value="1"/>
</dbReference>
<dbReference type="InterPro" id="IPR006168">
    <property type="entry name" value="G3P_DH_NAD-dep"/>
</dbReference>
<evidence type="ECO:0000256" key="9">
    <source>
        <dbReference type="ARBA" id="ARBA00052716"/>
    </source>
</evidence>
<dbReference type="Pfam" id="PF01210">
    <property type="entry name" value="NAD_Gly3P_dh_N"/>
    <property type="match status" value="1"/>
</dbReference>
<feature type="binding site" evidence="13">
    <location>
        <position position="12"/>
    </location>
    <ligand>
        <name>NADPH</name>
        <dbReference type="ChEBI" id="CHEBI:57783"/>
    </ligand>
</feature>
<feature type="domain" description="Glycerol-3-phosphate dehydrogenase NAD-dependent C-terminal" evidence="19">
    <location>
        <begin position="183"/>
        <end position="324"/>
    </location>
</feature>
<comment type="similarity">
    <text evidence="1 13 17">Belongs to the NAD-dependent glycerol-3-phosphate dehydrogenase family.</text>
</comment>
<evidence type="ECO:0000259" key="19">
    <source>
        <dbReference type="Pfam" id="PF07479"/>
    </source>
</evidence>
<comment type="pathway">
    <text evidence="13">Membrane lipid metabolism; glycerophospholipid metabolism.</text>
</comment>
<keyword evidence="8 13" id="KW-1208">Phospholipid metabolism</keyword>
<evidence type="ECO:0000256" key="6">
    <source>
        <dbReference type="ARBA" id="ARBA00023098"/>
    </source>
</evidence>
<feature type="binding site" evidence="13">
    <location>
        <position position="143"/>
    </location>
    <ligand>
        <name>NADPH</name>
        <dbReference type="ChEBI" id="CHEBI:57783"/>
    </ligand>
</feature>
<feature type="binding site" evidence="13">
    <location>
        <position position="33"/>
    </location>
    <ligand>
        <name>NADPH</name>
        <dbReference type="ChEBI" id="CHEBI:57783"/>
    </ligand>
</feature>
<dbReference type="EMBL" id="PDEQ01000001">
    <property type="protein sequence ID" value="PEN15043.1"/>
    <property type="molecule type" value="Genomic_DNA"/>
</dbReference>
<feature type="binding site" evidence="13">
    <location>
        <position position="257"/>
    </location>
    <ligand>
        <name>sn-glycerol 3-phosphate</name>
        <dbReference type="ChEBI" id="CHEBI:57597"/>
    </ligand>
</feature>
<feature type="binding site" evidence="13">
    <location>
        <position position="284"/>
    </location>
    <ligand>
        <name>NADPH</name>
        <dbReference type="ChEBI" id="CHEBI:57783"/>
    </ligand>
</feature>
<evidence type="ECO:0000256" key="10">
    <source>
        <dbReference type="ARBA" id="ARBA00066687"/>
    </source>
</evidence>
<evidence type="ECO:0000256" key="4">
    <source>
        <dbReference type="ARBA" id="ARBA00023002"/>
    </source>
</evidence>
<dbReference type="SUPFAM" id="SSF51735">
    <property type="entry name" value="NAD(P)-binding Rossmann-fold domains"/>
    <property type="match status" value="1"/>
</dbReference>
<dbReference type="UniPathway" id="UPA00940"/>
<dbReference type="RefSeq" id="WP_098073942.1">
    <property type="nucleotide sequence ID" value="NZ_PDEQ01000001.1"/>
</dbReference>
<evidence type="ECO:0000313" key="20">
    <source>
        <dbReference type="EMBL" id="PEN15043.1"/>
    </source>
</evidence>
<sequence>MSASITIYGAGSWGTALAVHLAQSGRSVTLWARRSDQARAIRENRYNDEYLPGIEIPADVRVTSDLKEAAQASNLWALAVPSQQLRSFVMSLKPLIRPDIVVVSLAKGIENDSLMTMSQVLEDVLVPQLDRSRIGVLYGPSHAEEVAEGRPTTVVAAAHSPAVAEEIQEAFMTDRLRVYANTDVIGVEIGGSAKNVLAIAAGISDGVGYGDNAKAALVTRGIAEIKRLGLALGAKSMTFAGLAGIGDLVVTCMSQHSRNRGLGEQIGAGKKLEEALADMHMVAEGVKTTQSIHDLAQRHHIEMPITEAVYEVLFNDRRPHEMMEKLMTRSAKRENWLPEVLQER</sequence>
<dbReference type="InterPro" id="IPR011128">
    <property type="entry name" value="G3P_DH_NAD-dep_N"/>
</dbReference>
<evidence type="ECO:0000256" key="16">
    <source>
        <dbReference type="PIRSR" id="PIRSR000114-3"/>
    </source>
</evidence>
<comment type="function">
    <text evidence="13">Catalyzes the reduction of the glycolytic intermediate dihydroxyacetone phosphate (DHAP) to sn-glycerol 3-phosphate (G3P), the key precursor for phospholipid synthesis.</text>
</comment>
<feature type="binding site" evidence="13">
    <location>
        <position position="258"/>
    </location>
    <ligand>
        <name>NADPH</name>
        <dbReference type="ChEBI" id="CHEBI:57783"/>
    </ligand>
</feature>
<evidence type="ECO:0000256" key="1">
    <source>
        <dbReference type="ARBA" id="ARBA00011009"/>
    </source>
</evidence>
<dbReference type="GO" id="GO:0051287">
    <property type="term" value="F:NAD binding"/>
    <property type="evidence" value="ECO:0007669"/>
    <property type="project" value="InterPro"/>
</dbReference>
<dbReference type="PANTHER" id="PTHR11728:SF1">
    <property type="entry name" value="GLYCEROL-3-PHOSPHATE DEHYDROGENASE [NAD(+)] 2, CHLOROPLASTIC"/>
    <property type="match status" value="1"/>
</dbReference>
<keyword evidence="7 13" id="KW-0594">Phospholipid biosynthesis</keyword>
<feature type="binding site" evidence="13">
    <location>
        <position position="247"/>
    </location>
    <ligand>
        <name>sn-glycerol 3-phosphate</name>
        <dbReference type="ChEBI" id="CHEBI:57597"/>
    </ligand>
</feature>
<feature type="binding site" evidence="16">
    <location>
        <begin position="9"/>
        <end position="14"/>
    </location>
    <ligand>
        <name>NAD(+)</name>
        <dbReference type="ChEBI" id="CHEBI:57540"/>
    </ligand>
</feature>
<dbReference type="Gene3D" id="3.40.50.720">
    <property type="entry name" value="NAD(P)-binding Rossmann-like Domain"/>
    <property type="match status" value="1"/>
</dbReference>
<feature type="binding site" evidence="13">
    <location>
        <position position="141"/>
    </location>
    <ligand>
        <name>sn-glycerol 3-phosphate</name>
        <dbReference type="ChEBI" id="CHEBI:57597"/>
    </ligand>
</feature>
<feature type="domain" description="Glycerol-3-phosphate dehydrogenase NAD-dependent N-terminal" evidence="18">
    <location>
        <begin position="5"/>
        <end position="162"/>
    </location>
</feature>
<gene>
    <name evidence="13" type="primary">gpsA</name>
    <name evidence="20" type="ORF">CRI94_01780</name>
</gene>
<feature type="binding site" evidence="13">
    <location>
        <position position="258"/>
    </location>
    <ligand>
        <name>sn-glycerol 3-phosphate</name>
        <dbReference type="ChEBI" id="CHEBI:57597"/>
    </ligand>
</feature>
<feature type="active site" description="Proton acceptor" evidence="13 14">
    <location>
        <position position="194"/>
    </location>
</feature>
<dbReference type="NCBIfam" id="NF000942">
    <property type="entry name" value="PRK00094.1-4"/>
    <property type="match status" value="1"/>
</dbReference>
<evidence type="ECO:0000256" key="14">
    <source>
        <dbReference type="PIRSR" id="PIRSR000114-1"/>
    </source>
</evidence>
<dbReference type="GO" id="GO:0005975">
    <property type="term" value="P:carbohydrate metabolic process"/>
    <property type="evidence" value="ECO:0007669"/>
    <property type="project" value="InterPro"/>
</dbReference>
<feature type="binding site" evidence="13">
    <location>
        <position position="139"/>
    </location>
    <ligand>
        <name>sn-glycerol 3-phosphate</name>
        <dbReference type="ChEBI" id="CHEBI:57597"/>
    </ligand>
</feature>
<evidence type="ECO:0000256" key="8">
    <source>
        <dbReference type="ARBA" id="ARBA00023264"/>
    </source>
</evidence>
<evidence type="ECO:0000256" key="15">
    <source>
        <dbReference type="PIRSR" id="PIRSR000114-2"/>
    </source>
</evidence>
<dbReference type="Proteomes" id="UP000220102">
    <property type="component" value="Unassembled WGS sequence"/>
</dbReference>
<evidence type="ECO:0000313" key="21">
    <source>
        <dbReference type="Proteomes" id="UP000220102"/>
    </source>
</evidence>
<evidence type="ECO:0000256" key="5">
    <source>
        <dbReference type="ARBA" id="ARBA00023027"/>
    </source>
</evidence>
<dbReference type="InterPro" id="IPR008927">
    <property type="entry name" value="6-PGluconate_DH-like_C_sf"/>
</dbReference>
<evidence type="ECO:0000256" key="2">
    <source>
        <dbReference type="ARBA" id="ARBA00022516"/>
    </source>
</evidence>
<comment type="subcellular location">
    <subcellularLocation>
        <location evidence="13">Cytoplasm</location>
    </subcellularLocation>
</comment>
<dbReference type="EC" id="1.1.1.94" evidence="10 13"/>
<dbReference type="OrthoDB" id="9812273at2"/>
<dbReference type="PANTHER" id="PTHR11728">
    <property type="entry name" value="GLYCEROL-3-PHOSPHATE DEHYDROGENASE"/>
    <property type="match status" value="1"/>
</dbReference>
<dbReference type="NCBIfam" id="NF000941">
    <property type="entry name" value="PRK00094.1-3"/>
    <property type="match status" value="1"/>
</dbReference>
<keyword evidence="4 13" id="KW-0560">Oxidoreductase</keyword>
<feature type="binding site" evidence="16">
    <location>
        <position position="143"/>
    </location>
    <ligand>
        <name>NAD(+)</name>
        <dbReference type="ChEBI" id="CHEBI:57540"/>
    </ligand>
</feature>
<accession>A0A2A8D2K9</accession>
<keyword evidence="13" id="KW-0547">Nucleotide-binding</keyword>
<feature type="binding site" evidence="13">
    <location>
        <position position="107"/>
    </location>
    <ligand>
        <name>NADPH</name>
        <dbReference type="ChEBI" id="CHEBI:57783"/>
    </ligand>
</feature>
<dbReference type="AlphaFoldDB" id="A0A2A8D2K9"/>
<feature type="binding site" evidence="13">
    <location>
        <position position="50"/>
    </location>
    <ligand>
        <name>NADPH</name>
        <dbReference type="ChEBI" id="CHEBI:57783"/>
    </ligand>
</feature>
<dbReference type="PRINTS" id="PR00077">
    <property type="entry name" value="GPDHDRGNASE"/>
</dbReference>
<dbReference type="FunFam" id="3.40.50.720:FF:000019">
    <property type="entry name" value="Glycerol-3-phosphate dehydrogenase [NAD(P)+]"/>
    <property type="match status" value="1"/>
</dbReference>
<evidence type="ECO:0000256" key="12">
    <source>
        <dbReference type="ARBA" id="ARBA00080511"/>
    </source>
</evidence>
<keyword evidence="2 13" id="KW-0444">Lipid biosynthesis</keyword>
<feature type="binding site" evidence="13">
    <location>
        <position position="194"/>
    </location>
    <ligand>
        <name>sn-glycerol 3-phosphate</name>
        <dbReference type="ChEBI" id="CHEBI:57597"/>
    </ligand>
</feature>
<dbReference type="NCBIfam" id="NF000940">
    <property type="entry name" value="PRK00094.1-2"/>
    <property type="match status" value="1"/>
</dbReference>
<feature type="binding site" evidence="13">
    <location>
        <position position="34"/>
    </location>
    <ligand>
        <name>NADPH</name>
        <dbReference type="ChEBI" id="CHEBI:57783"/>
    </ligand>
</feature>
<feature type="binding site" evidence="13">
    <location>
        <position position="282"/>
    </location>
    <ligand>
        <name>NADPH</name>
        <dbReference type="ChEBI" id="CHEBI:57783"/>
    </ligand>
</feature>
<dbReference type="GO" id="GO:0005829">
    <property type="term" value="C:cytosol"/>
    <property type="evidence" value="ECO:0007669"/>
    <property type="project" value="TreeGrafter"/>
</dbReference>
<keyword evidence="21" id="KW-1185">Reference proteome</keyword>
<keyword evidence="5 13" id="KW-0520">NAD</keyword>
<keyword evidence="6 13" id="KW-0443">Lipid metabolism</keyword>
<organism evidence="20 21">
    <name type="scientific">Longibacter salinarum</name>
    <dbReference type="NCBI Taxonomy" id="1850348"/>
    <lineage>
        <taxon>Bacteria</taxon>
        <taxon>Pseudomonadati</taxon>
        <taxon>Rhodothermota</taxon>
        <taxon>Rhodothermia</taxon>
        <taxon>Rhodothermales</taxon>
        <taxon>Salisaetaceae</taxon>
        <taxon>Longibacter</taxon>
    </lineage>
</organism>
<evidence type="ECO:0000256" key="11">
    <source>
        <dbReference type="ARBA" id="ARBA00069372"/>
    </source>
</evidence>
<comment type="caution">
    <text evidence="20">The sequence shown here is derived from an EMBL/GenBank/DDBJ whole genome shotgun (WGS) entry which is preliminary data.</text>
</comment>
<dbReference type="Pfam" id="PF07479">
    <property type="entry name" value="NAD_Gly3P_dh_C"/>
    <property type="match status" value="1"/>
</dbReference>
<feature type="binding site" evidence="15">
    <location>
        <position position="107"/>
    </location>
    <ligand>
        <name>substrate</name>
    </ligand>
</feature>
<protein>
    <recommendedName>
        <fullName evidence="11 13">Glycerol-3-phosphate dehydrogenase [NAD(P)+]</fullName>
        <ecNumber evidence="10 13">1.1.1.94</ecNumber>
    </recommendedName>
    <alternativeName>
        <fullName evidence="13">NAD(P)(+)-dependent glycerol-3-phosphate dehydrogenase</fullName>
    </alternativeName>
    <alternativeName>
        <fullName evidence="12 13">NAD(P)H-dependent dihydroxyacetone-phosphate reductase</fullName>
    </alternativeName>
</protein>
<dbReference type="GO" id="GO:0008654">
    <property type="term" value="P:phospholipid biosynthetic process"/>
    <property type="evidence" value="ECO:0007669"/>
    <property type="project" value="UniProtKB-KW"/>
</dbReference>
<feature type="binding site" evidence="15">
    <location>
        <begin position="258"/>
        <end position="259"/>
    </location>
    <ligand>
        <name>substrate</name>
    </ligand>
</feature>
<keyword evidence="3 13" id="KW-0521">NADP</keyword>
<evidence type="ECO:0000256" key="3">
    <source>
        <dbReference type="ARBA" id="ARBA00022857"/>
    </source>
</evidence>
<dbReference type="GO" id="GO:0046167">
    <property type="term" value="P:glycerol-3-phosphate biosynthetic process"/>
    <property type="evidence" value="ECO:0007669"/>
    <property type="project" value="UniProtKB-UniRule"/>
</dbReference>
<dbReference type="PIRSF" id="PIRSF000114">
    <property type="entry name" value="Glycerol-3-P_dh"/>
    <property type="match status" value="1"/>
</dbReference>
<proteinExistence type="inferred from homology"/>
<feature type="binding site" evidence="13">
    <location>
        <position position="107"/>
    </location>
    <ligand>
        <name>sn-glycerol 3-phosphate</name>
        <dbReference type="ChEBI" id="CHEBI:57597"/>
    </ligand>
</feature>
<dbReference type="InterPro" id="IPR006109">
    <property type="entry name" value="G3P_DH_NAD-dep_C"/>
</dbReference>
<dbReference type="GO" id="GO:0006650">
    <property type="term" value="P:glycerophospholipid metabolic process"/>
    <property type="evidence" value="ECO:0007669"/>
    <property type="project" value="UniProtKB-UniRule"/>
</dbReference>
<dbReference type="PROSITE" id="PS00957">
    <property type="entry name" value="NAD_G3PDH"/>
    <property type="match status" value="1"/>
</dbReference>
<evidence type="ECO:0000256" key="13">
    <source>
        <dbReference type="HAMAP-Rule" id="MF_00394"/>
    </source>
</evidence>
<evidence type="ECO:0000256" key="17">
    <source>
        <dbReference type="RuleBase" id="RU000437"/>
    </source>
</evidence>
<comment type="catalytic activity">
    <reaction evidence="9">
        <text>sn-glycerol 3-phosphate + NADP(+) = dihydroxyacetone phosphate + NADPH + H(+)</text>
        <dbReference type="Rhea" id="RHEA:11096"/>
        <dbReference type="ChEBI" id="CHEBI:15378"/>
        <dbReference type="ChEBI" id="CHEBI:57597"/>
        <dbReference type="ChEBI" id="CHEBI:57642"/>
        <dbReference type="ChEBI" id="CHEBI:57783"/>
        <dbReference type="ChEBI" id="CHEBI:58349"/>
        <dbReference type="EC" id="1.1.1.94"/>
    </reaction>
    <physiologicalReaction direction="right-to-left" evidence="9">
        <dbReference type="Rhea" id="RHEA:11098"/>
    </physiologicalReaction>
</comment>
<feature type="binding site" evidence="13">
    <location>
        <position position="13"/>
    </location>
    <ligand>
        <name>NADPH</name>
        <dbReference type="ChEBI" id="CHEBI:57783"/>
    </ligand>
</feature>
<dbReference type="GO" id="GO:0046168">
    <property type="term" value="P:glycerol-3-phosphate catabolic process"/>
    <property type="evidence" value="ECO:0007669"/>
    <property type="project" value="InterPro"/>
</dbReference>
<feature type="binding site" evidence="16">
    <location>
        <position position="258"/>
    </location>
    <ligand>
        <name>NAD(+)</name>
        <dbReference type="ChEBI" id="CHEBI:57540"/>
    </ligand>
</feature>
<reference evidence="20 21" key="1">
    <citation type="submission" date="2017-10" db="EMBL/GenBank/DDBJ databases">
        <title>Draft genome of Longibacter Salinarum.</title>
        <authorList>
            <person name="Goh K.M."/>
            <person name="Shamsir M.S."/>
            <person name="Lim S.W."/>
        </authorList>
    </citation>
    <scope>NUCLEOTIDE SEQUENCE [LARGE SCALE GENOMIC DNA]</scope>
    <source>
        <strain evidence="20 21">KCTC 52045</strain>
    </source>
</reference>
<evidence type="ECO:0000259" key="18">
    <source>
        <dbReference type="Pfam" id="PF01210"/>
    </source>
</evidence>
<dbReference type="InterPro" id="IPR036291">
    <property type="entry name" value="NAD(P)-bd_dom_sf"/>
</dbReference>
<dbReference type="GO" id="GO:0141152">
    <property type="term" value="F:glycerol-3-phosphate dehydrogenase (NAD+) activity"/>
    <property type="evidence" value="ECO:0007669"/>
    <property type="project" value="RHEA"/>
</dbReference>
<keyword evidence="13" id="KW-0963">Cytoplasm</keyword>
<dbReference type="FunFam" id="1.10.1040.10:FF:000001">
    <property type="entry name" value="Glycerol-3-phosphate dehydrogenase [NAD(P)+]"/>
    <property type="match status" value="1"/>
</dbReference>
<evidence type="ECO:0000256" key="7">
    <source>
        <dbReference type="ARBA" id="ARBA00023209"/>
    </source>
</evidence>